<keyword evidence="2" id="KW-1185">Reference proteome</keyword>
<comment type="caution">
    <text evidence="1">The sequence shown here is derived from an EMBL/GenBank/DDBJ whole genome shotgun (WGS) entry which is preliminary data.</text>
</comment>
<reference evidence="1" key="1">
    <citation type="submission" date="2022-11" db="EMBL/GenBank/DDBJ databases">
        <authorList>
            <person name="Petersen C."/>
        </authorList>
    </citation>
    <scope>NUCLEOTIDE SEQUENCE</scope>
    <source>
        <strain evidence="1">IBT 19713</strain>
    </source>
</reference>
<accession>A0A9W9PL34</accession>
<evidence type="ECO:0000313" key="1">
    <source>
        <dbReference type="EMBL" id="KAJ5247693.1"/>
    </source>
</evidence>
<dbReference type="AlphaFoldDB" id="A0A9W9PL34"/>
<proteinExistence type="predicted"/>
<dbReference type="Proteomes" id="UP001150941">
    <property type="component" value="Unassembled WGS sequence"/>
</dbReference>
<protein>
    <submittedName>
        <fullName evidence="1">Uncharacterized protein</fullName>
    </submittedName>
</protein>
<evidence type="ECO:0000313" key="2">
    <source>
        <dbReference type="Proteomes" id="UP001150941"/>
    </source>
</evidence>
<dbReference type="OrthoDB" id="5401170at2759"/>
<reference evidence="1" key="2">
    <citation type="journal article" date="2023" name="IMA Fungus">
        <title>Comparative genomic study of the Penicillium genus elucidates a diverse pangenome and 15 lateral gene transfer events.</title>
        <authorList>
            <person name="Petersen C."/>
            <person name="Sorensen T."/>
            <person name="Nielsen M.R."/>
            <person name="Sondergaard T.E."/>
            <person name="Sorensen J.L."/>
            <person name="Fitzpatrick D.A."/>
            <person name="Frisvad J.C."/>
            <person name="Nielsen K.L."/>
        </authorList>
    </citation>
    <scope>NUCLEOTIDE SEQUENCE</scope>
    <source>
        <strain evidence="1">IBT 19713</strain>
    </source>
</reference>
<name>A0A9W9PL34_9EURO</name>
<dbReference type="RefSeq" id="XP_058335114.1">
    <property type="nucleotide sequence ID" value="XM_058471973.1"/>
</dbReference>
<sequence>MHSGPSSYIWVSEGTETTTEAKPKYQLPSRTWTIIKKLGELASFINQQDVNGGLKPGTAAAKFLCHLKGHPQKLAFMRIYRQIPIDGTEFAPSKIRASQAVPQRQTSELEAFKRLQKCPVVPRLLGYQEGTQGENEIVPGGSEVLIVWEKVPGEPLSEEYFWSLKGQDREKIRGEFRRVYQKFLAYGVMPCLADSTKLIYDASTGTIHISGFRLALPFDTIEQFREEDYVLFGLANRSDDGNKLIL</sequence>
<gene>
    <name evidence="1" type="ORF">N7468_002676</name>
</gene>
<organism evidence="1 2">
    <name type="scientific">Penicillium chermesinum</name>
    <dbReference type="NCBI Taxonomy" id="63820"/>
    <lineage>
        <taxon>Eukaryota</taxon>
        <taxon>Fungi</taxon>
        <taxon>Dikarya</taxon>
        <taxon>Ascomycota</taxon>
        <taxon>Pezizomycotina</taxon>
        <taxon>Eurotiomycetes</taxon>
        <taxon>Eurotiomycetidae</taxon>
        <taxon>Eurotiales</taxon>
        <taxon>Aspergillaceae</taxon>
        <taxon>Penicillium</taxon>
    </lineage>
</organism>
<dbReference type="EMBL" id="JAPQKS010000002">
    <property type="protein sequence ID" value="KAJ5247693.1"/>
    <property type="molecule type" value="Genomic_DNA"/>
</dbReference>
<dbReference type="GeneID" id="83199276"/>